<dbReference type="GO" id="GO:0051536">
    <property type="term" value="F:iron-sulfur cluster binding"/>
    <property type="evidence" value="ECO:0007669"/>
    <property type="project" value="UniProtKB-KW"/>
</dbReference>
<dbReference type="Gene3D" id="3.30.70.20">
    <property type="match status" value="1"/>
</dbReference>
<dbReference type="SUPFAM" id="SSF54862">
    <property type="entry name" value="4Fe-4S ferredoxins"/>
    <property type="match status" value="1"/>
</dbReference>
<evidence type="ECO:0000313" key="7">
    <source>
        <dbReference type="EMBL" id="SDD39594.1"/>
    </source>
</evidence>
<evidence type="ECO:0000256" key="4">
    <source>
        <dbReference type="ARBA" id="ARBA00023004"/>
    </source>
</evidence>
<keyword evidence="5" id="KW-0411">Iron-sulfur</keyword>
<feature type="domain" description="4Fe-4S ferredoxin-type" evidence="6">
    <location>
        <begin position="23"/>
        <end position="54"/>
    </location>
</feature>
<protein>
    <submittedName>
        <fullName evidence="7">Ferredoxin like protein</fullName>
    </submittedName>
</protein>
<keyword evidence="4" id="KW-0408">Iron</keyword>
<reference evidence="7 8" key="1">
    <citation type="submission" date="2016-10" db="EMBL/GenBank/DDBJ databases">
        <authorList>
            <person name="de Groot N.N."/>
        </authorList>
    </citation>
    <scope>NUCLEOTIDE SEQUENCE [LARGE SCALE GENOMIC DNA]</scope>
    <source>
        <strain evidence="7 8">DSM 20475</strain>
    </source>
</reference>
<proteinExistence type="predicted"/>
<dbReference type="PANTHER" id="PTHR43082:SF3">
    <property type="entry name" value="FERREDOXIN-LIKE PROTEIN YDIT"/>
    <property type="match status" value="1"/>
</dbReference>
<evidence type="ECO:0000313" key="8">
    <source>
        <dbReference type="Proteomes" id="UP000198995"/>
    </source>
</evidence>
<evidence type="ECO:0000256" key="2">
    <source>
        <dbReference type="ARBA" id="ARBA00022723"/>
    </source>
</evidence>
<dbReference type="STRING" id="2741.SAMN04489866_10333"/>
<dbReference type="RefSeq" id="WP_242868938.1">
    <property type="nucleotide sequence ID" value="NZ_FNAF01000003.1"/>
</dbReference>
<keyword evidence="3" id="KW-0249">Electron transport</keyword>
<name>A0A1G6UEC9_PEPNI</name>
<dbReference type="Proteomes" id="UP000198995">
    <property type="component" value="Unassembled WGS sequence"/>
</dbReference>
<dbReference type="PIRSF" id="PIRSF036548">
    <property type="entry name" value="Fdx_FixX"/>
    <property type="match status" value="1"/>
</dbReference>
<dbReference type="PROSITE" id="PS00198">
    <property type="entry name" value="4FE4S_FER_1"/>
    <property type="match status" value="1"/>
</dbReference>
<gene>
    <name evidence="7" type="ORF">SAMN04489866_10333</name>
</gene>
<dbReference type="GO" id="GO:0005506">
    <property type="term" value="F:iron ion binding"/>
    <property type="evidence" value="ECO:0007669"/>
    <property type="project" value="InterPro"/>
</dbReference>
<evidence type="ECO:0000256" key="1">
    <source>
        <dbReference type="ARBA" id="ARBA00022448"/>
    </source>
</evidence>
<evidence type="ECO:0000259" key="6">
    <source>
        <dbReference type="PROSITE" id="PS51379"/>
    </source>
</evidence>
<evidence type="ECO:0000256" key="5">
    <source>
        <dbReference type="ARBA" id="ARBA00023014"/>
    </source>
</evidence>
<evidence type="ECO:0000256" key="3">
    <source>
        <dbReference type="ARBA" id="ARBA00022982"/>
    </source>
</evidence>
<organism evidence="7 8">
    <name type="scientific">Peptococcus niger</name>
    <dbReference type="NCBI Taxonomy" id="2741"/>
    <lineage>
        <taxon>Bacteria</taxon>
        <taxon>Bacillati</taxon>
        <taxon>Bacillota</taxon>
        <taxon>Clostridia</taxon>
        <taxon>Eubacteriales</taxon>
        <taxon>Peptococcaceae</taxon>
        <taxon>Peptococcus</taxon>
    </lineage>
</organism>
<sequence length="101" mass="11714">MMKRMNMDDRLAATRFDSDDANAHIVIDKEACRTCTHKACTYSCPAERYKWDDDNDVMTFDHVGCLECGNCRLVCERLNERRPGYDWNYPNHGKGFLAKEG</sequence>
<keyword evidence="2" id="KW-0479">Metal-binding</keyword>
<accession>A0A1G6UEC9</accession>
<dbReference type="InterPro" id="IPR017900">
    <property type="entry name" value="4Fe4S_Fe_S_CS"/>
</dbReference>
<keyword evidence="8" id="KW-1185">Reference proteome</keyword>
<keyword evidence="1" id="KW-0813">Transport</keyword>
<dbReference type="PANTHER" id="PTHR43082">
    <property type="entry name" value="FERREDOXIN-LIKE"/>
    <property type="match status" value="1"/>
</dbReference>
<dbReference type="EMBL" id="FNAF01000003">
    <property type="protein sequence ID" value="SDD39594.1"/>
    <property type="molecule type" value="Genomic_DNA"/>
</dbReference>
<dbReference type="InterPro" id="IPR017896">
    <property type="entry name" value="4Fe4S_Fe-S-bd"/>
</dbReference>
<dbReference type="InterPro" id="IPR012206">
    <property type="entry name" value="Fd_FixX"/>
</dbReference>
<dbReference type="AlphaFoldDB" id="A0A1G6UEC9"/>
<dbReference type="PROSITE" id="PS51379">
    <property type="entry name" value="4FE4S_FER_2"/>
    <property type="match status" value="1"/>
</dbReference>